<dbReference type="AlphaFoldDB" id="C9RCI8"/>
<dbReference type="CDD" id="cd02440">
    <property type="entry name" value="AdoMet_MTases"/>
    <property type="match status" value="1"/>
</dbReference>
<sequence>MDIVVFSDKESAGDPGNVRIIIETKAPDEETGISQLETYMSLEPAAKLGIWVNSPDPTAPAVFLYRGEERRPRRRLVRDIPPPGVPISRVREPLRYRDLVSPTCDVLRKVFEDILNRVASSDPNVTRPEDRLNEVCNLVLLKLESDRQAAAGGPDAYVKWQVREDPADTARHIRAWFSDFTRLYPDLFSDEREKTLRFADETIHMVVEKTERYLLLEVGSEAVAQAFQVLRAEALRLADGQFFTPRQVIEAGTALVGIRWEDLVIDPACGTGGFLIEAFLQVLRHFSGDQREAARWAQQHVYGVDRDAVGVKLAKAVMQIVGDGSAHIFRGDSIRRHQWDEHYPSLKANLQEGRFDVVLTNPPFGRPLRVARGDLRRAGYTIHRRPDGSEAESVEIGLVFLDLAHWLLKPGGRVGIVLPETYFFSTSYHWLFDWLRERFRPLAVVNVPMEAFQQYARAKTNFYVFKKLEAGEDPEGGEVVFLNPRTCGIDPAGKVTESNELKDHVDAFLRGELPDGGSRVSLKEVYARRVLVPTYYDTRYVRPLLEFLEREGLHAVSLGELVEEGVLSYRYGHGSPDRLSRRGEIPYIKVSDLRAGRVNVNPTNLVPVEVAKRLWRGEESGLRAWDLLTPARASSNIGEFSVLLPGEECRVLTREILVLRVEKEKHGIDPFYLFWALSLKVVRESWRRVVLMQTNREDIGERWREVLIPRPKSPEWARQVSEPLRKYLGALQEARSALVELREQGYEFVAHLFASPDCPSGRRTRAAG</sequence>
<dbReference type="Proteomes" id="UP000002620">
    <property type="component" value="Chromosome"/>
</dbReference>
<dbReference type="InterPro" id="IPR044946">
    <property type="entry name" value="Restrct_endonuc_typeI_TRD_sf"/>
</dbReference>
<keyword evidence="2" id="KW-0238">DNA-binding</keyword>
<protein>
    <submittedName>
        <fullName evidence="4">N-6 DNA methylase</fullName>
    </submittedName>
</protein>
<dbReference type="STRING" id="429009.Adeg_0823"/>
<feature type="domain" description="DNA methylase adenine-specific" evidence="3">
    <location>
        <begin position="238"/>
        <end position="488"/>
    </location>
</feature>
<dbReference type="PANTHER" id="PTHR42998">
    <property type="entry name" value="TYPE I RESTRICTION ENZYME HINDVIIP M PROTEIN-RELATED"/>
    <property type="match status" value="1"/>
</dbReference>
<dbReference type="REBASE" id="22169">
    <property type="entry name" value="M.AdeKC4ORF823P"/>
</dbReference>
<organism evidence="4 5">
    <name type="scientific">Ammonifex degensii (strain DSM 10501 / KC4)</name>
    <dbReference type="NCBI Taxonomy" id="429009"/>
    <lineage>
        <taxon>Bacteria</taxon>
        <taxon>Bacillati</taxon>
        <taxon>Bacillota</taxon>
        <taxon>Clostridia</taxon>
        <taxon>Thermoanaerobacterales</taxon>
        <taxon>Thermoanaerobacteraceae</taxon>
        <taxon>Ammonifex</taxon>
    </lineage>
</organism>
<dbReference type="InterPro" id="IPR002052">
    <property type="entry name" value="DNA_methylase_N6_adenine_CS"/>
</dbReference>
<accession>C9RCI8</accession>
<dbReference type="Gene3D" id="3.90.220.20">
    <property type="entry name" value="DNA methylase specificity domains"/>
    <property type="match status" value="1"/>
</dbReference>
<dbReference type="PROSITE" id="PS00092">
    <property type="entry name" value="N6_MTASE"/>
    <property type="match status" value="1"/>
</dbReference>
<dbReference type="SUPFAM" id="SSF53335">
    <property type="entry name" value="S-adenosyl-L-methionine-dependent methyltransferases"/>
    <property type="match status" value="1"/>
</dbReference>
<dbReference type="GO" id="GO:0003677">
    <property type="term" value="F:DNA binding"/>
    <property type="evidence" value="ECO:0007669"/>
    <property type="project" value="UniProtKB-KW"/>
</dbReference>
<dbReference type="PANTHER" id="PTHR42998:SF1">
    <property type="entry name" value="TYPE I RESTRICTION ENZYME HINDI METHYLASE SUBUNIT"/>
    <property type="match status" value="1"/>
</dbReference>
<reference evidence="4 5" key="1">
    <citation type="submission" date="2009-10" db="EMBL/GenBank/DDBJ databases">
        <title>Complete sequence of chromosome of Ammonifex degensii KC4.</title>
        <authorList>
            <consortium name="US DOE Joint Genome Institute"/>
            <person name="Kerfeld C."/>
            <person name="Goodner B."/>
            <person name="Huber H."/>
            <person name="Stetter K."/>
            <person name="Lucas S."/>
            <person name="Copeland A."/>
            <person name="Lapidus A."/>
            <person name="Glavina del Rio T."/>
            <person name="Dalin E."/>
            <person name="Tice H."/>
            <person name="Bruce D."/>
            <person name="Goodwin L."/>
            <person name="Pitluck S."/>
            <person name="Saunders E."/>
            <person name="Brettin T."/>
            <person name="Detter J.C."/>
            <person name="Han C."/>
            <person name="Larimer F."/>
            <person name="Land M."/>
            <person name="Hauser L."/>
            <person name="Kyrpides N."/>
            <person name="Ovchinnikova G."/>
            <person name="Richardson P."/>
        </authorList>
    </citation>
    <scope>NUCLEOTIDE SEQUENCE [LARGE SCALE GENOMIC DNA]</scope>
    <source>
        <strain evidence="5">DSM 10501 / KC4</strain>
    </source>
</reference>
<keyword evidence="5" id="KW-1185">Reference proteome</keyword>
<dbReference type="eggNOG" id="COG0732">
    <property type="taxonomic scope" value="Bacteria"/>
</dbReference>
<evidence type="ECO:0000259" key="3">
    <source>
        <dbReference type="Pfam" id="PF02384"/>
    </source>
</evidence>
<evidence type="ECO:0000313" key="4">
    <source>
        <dbReference type="EMBL" id="ACX51965.1"/>
    </source>
</evidence>
<dbReference type="GO" id="GO:0009307">
    <property type="term" value="P:DNA restriction-modification system"/>
    <property type="evidence" value="ECO:0007669"/>
    <property type="project" value="UniProtKB-KW"/>
</dbReference>
<dbReference type="InterPro" id="IPR003356">
    <property type="entry name" value="DNA_methylase_A-5"/>
</dbReference>
<keyword evidence="4" id="KW-0489">Methyltransferase</keyword>
<evidence type="ECO:0000313" key="5">
    <source>
        <dbReference type="Proteomes" id="UP000002620"/>
    </source>
</evidence>
<dbReference type="InterPro" id="IPR029063">
    <property type="entry name" value="SAM-dependent_MTases_sf"/>
</dbReference>
<dbReference type="Gene3D" id="3.40.50.150">
    <property type="entry name" value="Vaccinia Virus protein VP39"/>
    <property type="match status" value="1"/>
</dbReference>
<dbReference type="Pfam" id="PF02384">
    <property type="entry name" value="N6_Mtase"/>
    <property type="match status" value="1"/>
</dbReference>
<keyword evidence="4" id="KW-0808">Transferase</keyword>
<evidence type="ECO:0000256" key="1">
    <source>
        <dbReference type="ARBA" id="ARBA00022747"/>
    </source>
</evidence>
<dbReference type="GO" id="GO:0032259">
    <property type="term" value="P:methylation"/>
    <property type="evidence" value="ECO:0007669"/>
    <property type="project" value="UniProtKB-KW"/>
</dbReference>
<proteinExistence type="predicted"/>
<dbReference type="PRINTS" id="PR00507">
    <property type="entry name" value="N12N6MTFRASE"/>
</dbReference>
<dbReference type="GO" id="GO:0008170">
    <property type="term" value="F:N-methyltransferase activity"/>
    <property type="evidence" value="ECO:0007669"/>
    <property type="project" value="InterPro"/>
</dbReference>
<dbReference type="EMBL" id="CP001785">
    <property type="protein sequence ID" value="ACX51965.1"/>
    <property type="molecule type" value="Genomic_DNA"/>
</dbReference>
<dbReference type="InterPro" id="IPR052916">
    <property type="entry name" value="Type-I_RE_MTase_Subunit"/>
</dbReference>
<dbReference type="KEGG" id="adg:Adeg_0823"/>
<dbReference type="eggNOG" id="COG0286">
    <property type="taxonomic scope" value="Bacteria"/>
</dbReference>
<keyword evidence="1" id="KW-0680">Restriction system</keyword>
<name>C9RCI8_AMMDK</name>
<gene>
    <name evidence="4" type="ordered locus">Adeg_0823</name>
</gene>
<dbReference type="HOGENOM" id="CLU_008343_0_1_9"/>
<evidence type="ECO:0000256" key="2">
    <source>
        <dbReference type="ARBA" id="ARBA00023125"/>
    </source>
</evidence>